<dbReference type="OrthoDB" id="4180393at2"/>
<organism evidence="2 3">
    <name type="scientific">Streptomyces hainanensis</name>
    <dbReference type="NCBI Taxonomy" id="402648"/>
    <lineage>
        <taxon>Bacteria</taxon>
        <taxon>Bacillati</taxon>
        <taxon>Actinomycetota</taxon>
        <taxon>Actinomycetes</taxon>
        <taxon>Kitasatosporales</taxon>
        <taxon>Streptomycetaceae</taxon>
        <taxon>Streptomyces</taxon>
    </lineage>
</organism>
<dbReference type="RefSeq" id="WP_132819701.1">
    <property type="nucleotide sequence ID" value="NZ_SMKI01000238.1"/>
</dbReference>
<dbReference type="Proteomes" id="UP000295345">
    <property type="component" value="Unassembled WGS sequence"/>
</dbReference>
<evidence type="ECO:0000256" key="1">
    <source>
        <dbReference type="SAM" id="MobiDB-lite"/>
    </source>
</evidence>
<dbReference type="AlphaFoldDB" id="A0A4R4T6L7"/>
<reference evidence="2 3" key="1">
    <citation type="submission" date="2019-03" db="EMBL/GenBank/DDBJ databases">
        <title>Draft genome sequences of novel Actinobacteria.</title>
        <authorList>
            <person name="Sahin N."/>
            <person name="Ay H."/>
            <person name="Saygin H."/>
        </authorList>
    </citation>
    <scope>NUCLEOTIDE SEQUENCE [LARGE SCALE GENOMIC DNA]</scope>
    <source>
        <strain evidence="2 3">DSM 41900</strain>
    </source>
</reference>
<evidence type="ECO:0000313" key="3">
    <source>
        <dbReference type="Proteomes" id="UP000295345"/>
    </source>
</evidence>
<keyword evidence="3" id="KW-1185">Reference proteome</keyword>
<accession>A0A4R4T6L7</accession>
<dbReference type="EMBL" id="SMKI01000238">
    <property type="protein sequence ID" value="TDC72610.1"/>
    <property type="molecule type" value="Genomic_DNA"/>
</dbReference>
<proteinExistence type="predicted"/>
<dbReference type="Pfam" id="PF19751">
    <property type="entry name" value="DUF6238"/>
    <property type="match status" value="1"/>
</dbReference>
<gene>
    <name evidence="2" type="ORF">E1283_21230</name>
</gene>
<name>A0A4R4T6L7_9ACTN</name>
<comment type="caution">
    <text evidence="2">The sequence shown here is derived from an EMBL/GenBank/DDBJ whole genome shotgun (WGS) entry which is preliminary data.</text>
</comment>
<evidence type="ECO:0000313" key="2">
    <source>
        <dbReference type="EMBL" id="TDC72610.1"/>
    </source>
</evidence>
<protein>
    <submittedName>
        <fullName evidence="2">Uncharacterized protein</fullName>
    </submittedName>
</protein>
<dbReference type="InterPro" id="IPR046205">
    <property type="entry name" value="DUF6238"/>
</dbReference>
<sequence>MPVSSSEPVAYLRAATAGIRHHIRQAAALIGPAGRHELDTLHAHLAVLHRLFDELVARSVAEAPAEGAHLQAARIRVWQAAALTHDAFHAAPPATPGQLPIAGHCQDLGCEAPAGTLLTICQRHLASGATVRLRTTPADLRSPVHGHVSYPRDREETP</sequence>
<feature type="region of interest" description="Disordered" evidence="1">
    <location>
        <begin position="137"/>
        <end position="158"/>
    </location>
</feature>